<evidence type="ECO:0000256" key="3">
    <source>
        <dbReference type="ARBA" id="ARBA00022692"/>
    </source>
</evidence>
<dbReference type="Pfam" id="PF00664">
    <property type="entry name" value="ABC_membrane"/>
    <property type="match status" value="1"/>
</dbReference>
<name>A0ABY7DJ28_MYAAR</name>
<evidence type="ECO:0000256" key="4">
    <source>
        <dbReference type="ARBA" id="ARBA00022737"/>
    </source>
</evidence>
<gene>
    <name evidence="11" type="ORF">MAR_029395</name>
</gene>
<evidence type="ECO:0000256" key="9">
    <source>
        <dbReference type="SAM" id="Phobius"/>
    </source>
</evidence>
<sequence length="120" mass="13733">MRNVQNCWRDFGLFNVCGTTFLYIANIQAGKILHHTLLRNVMASPMEFFDVTPSGRLLNRFGKDLDTIDNIITRSIHYVLHCFLESVATVIVVGRGFPWILIVMLPLAVFYFVVQVCLLL</sequence>
<evidence type="ECO:0000256" key="6">
    <source>
        <dbReference type="ARBA" id="ARBA00022840"/>
    </source>
</evidence>
<reference evidence="11" key="1">
    <citation type="submission" date="2022-11" db="EMBL/GenBank/DDBJ databases">
        <title>Centuries of genome instability and evolution in soft-shell clam transmissible cancer (bioRxiv).</title>
        <authorList>
            <person name="Hart S.F.M."/>
            <person name="Yonemitsu M.A."/>
            <person name="Giersch R.M."/>
            <person name="Beal B.F."/>
            <person name="Arriagada G."/>
            <person name="Davis B.W."/>
            <person name="Ostrander E.A."/>
            <person name="Goff S.P."/>
            <person name="Metzger M.J."/>
        </authorList>
    </citation>
    <scope>NUCLEOTIDE SEQUENCE</scope>
    <source>
        <strain evidence="11">MELC-2E11</strain>
        <tissue evidence="11">Siphon/mantle</tissue>
    </source>
</reference>
<evidence type="ECO:0000256" key="8">
    <source>
        <dbReference type="ARBA" id="ARBA00023136"/>
    </source>
</evidence>
<dbReference type="InterPro" id="IPR036640">
    <property type="entry name" value="ABC1_TM_sf"/>
</dbReference>
<dbReference type="PANTHER" id="PTHR24223">
    <property type="entry name" value="ATP-BINDING CASSETTE SUB-FAMILY C"/>
    <property type="match status" value="1"/>
</dbReference>
<dbReference type="Gene3D" id="1.20.1560.10">
    <property type="entry name" value="ABC transporter type 1, transmembrane domain"/>
    <property type="match status" value="1"/>
</dbReference>
<keyword evidence="3 9" id="KW-0812">Transmembrane</keyword>
<dbReference type="PROSITE" id="PS50929">
    <property type="entry name" value="ABC_TM1F"/>
    <property type="match status" value="1"/>
</dbReference>
<comment type="subcellular location">
    <subcellularLocation>
        <location evidence="1">Endomembrane system</location>
        <topology evidence="1">Multi-pass membrane protein</topology>
    </subcellularLocation>
</comment>
<dbReference type="PANTHER" id="PTHR24223:SF443">
    <property type="entry name" value="MULTIDRUG-RESISTANCE LIKE PROTEIN 1, ISOFORM I"/>
    <property type="match status" value="1"/>
</dbReference>
<evidence type="ECO:0000313" key="11">
    <source>
        <dbReference type="EMBL" id="WAQ96705.1"/>
    </source>
</evidence>
<evidence type="ECO:0000313" key="12">
    <source>
        <dbReference type="Proteomes" id="UP001164746"/>
    </source>
</evidence>
<proteinExistence type="predicted"/>
<dbReference type="SUPFAM" id="SSF90123">
    <property type="entry name" value="ABC transporter transmembrane region"/>
    <property type="match status" value="1"/>
</dbReference>
<keyword evidence="2" id="KW-0813">Transport</keyword>
<keyword evidence="5" id="KW-0547">Nucleotide-binding</keyword>
<evidence type="ECO:0000259" key="10">
    <source>
        <dbReference type="PROSITE" id="PS50929"/>
    </source>
</evidence>
<evidence type="ECO:0000256" key="7">
    <source>
        <dbReference type="ARBA" id="ARBA00022989"/>
    </source>
</evidence>
<dbReference type="InterPro" id="IPR011527">
    <property type="entry name" value="ABC1_TM_dom"/>
</dbReference>
<keyword evidence="7 9" id="KW-1133">Transmembrane helix</keyword>
<accession>A0ABY7DJ28</accession>
<feature type="transmembrane region" description="Helical" evidence="9">
    <location>
        <begin position="99"/>
        <end position="119"/>
    </location>
</feature>
<dbReference type="Proteomes" id="UP001164746">
    <property type="component" value="Chromosome 2"/>
</dbReference>
<organism evidence="11 12">
    <name type="scientific">Mya arenaria</name>
    <name type="common">Soft-shell clam</name>
    <dbReference type="NCBI Taxonomy" id="6604"/>
    <lineage>
        <taxon>Eukaryota</taxon>
        <taxon>Metazoa</taxon>
        <taxon>Spiralia</taxon>
        <taxon>Lophotrochozoa</taxon>
        <taxon>Mollusca</taxon>
        <taxon>Bivalvia</taxon>
        <taxon>Autobranchia</taxon>
        <taxon>Heteroconchia</taxon>
        <taxon>Euheterodonta</taxon>
        <taxon>Imparidentia</taxon>
        <taxon>Neoheterodontei</taxon>
        <taxon>Myida</taxon>
        <taxon>Myoidea</taxon>
        <taxon>Myidae</taxon>
        <taxon>Mya</taxon>
    </lineage>
</organism>
<keyword evidence="12" id="KW-1185">Reference proteome</keyword>
<keyword evidence="6" id="KW-0067">ATP-binding</keyword>
<dbReference type="EMBL" id="CP111013">
    <property type="protein sequence ID" value="WAQ96705.1"/>
    <property type="molecule type" value="Genomic_DNA"/>
</dbReference>
<keyword evidence="4" id="KW-0677">Repeat</keyword>
<dbReference type="InterPro" id="IPR050173">
    <property type="entry name" value="ABC_transporter_C-like"/>
</dbReference>
<keyword evidence="8 9" id="KW-0472">Membrane</keyword>
<evidence type="ECO:0000256" key="5">
    <source>
        <dbReference type="ARBA" id="ARBA00022741"/>
    </source>
</evidence>
<feature type="domain" description="ABC transmembrane type-1" evidence="10">
    <location>
        <begin position="12"/>
        <end position="120"/>
    </location>
</feature>
<evidence type="ECO:0000256" key="1">
    <source>
        <dbReference type="ARBA" id="ARBA00004127"/>
    </source>
</evidence>
<protein>
    <submittedName>
        <fullName evidence="11">MRP3-like protein</fullName>
    </submittedName>
</protein>
<evidence type="ECO:0000256" key="2">
    <source>
        <dbReference type="ARBA" id="ARBA00022448"/>
    </source>
</evidence>